<dbReference type="PROSITE" id="PS50943">
    <property type="entry name" value="HTH_CROC1"/>
    <property type="match status" value="1"/>
</dbReference>
<evidence type="ECO:0000256" key="1">
    <source>
        <dbReference type="ARBA" id="ARBA00023015"/>
    </source>
</evidence>
<sequence length="188" mass="21232">MTDPNDHVAKALKHLRKSRNWSLDVTAGHTGVSKAMLGQIERGESYPTTATLWKIATGFEVSISSLIEAVPEEPTETLLRDAKNIRQNRSADGLAVAPLFPFEQRLGFEYMELSFRAGYERLSDPHEPGVIEFITVISGKLEILADENWHVLEVGQSLRFRGDHPHGYRNRGRETAVVMTIIHYPRRP</sequence>
<dbReference type="CDD" id="cd00093">
    <property type="entry name" value="HTH_XRE"/>
    <property type="match status" value="1"/>
</dbReference>
<keyword evidence="6" id="KW-1185">Reference proteome</keyword>
<dbReference type="InterPro" id="IPR011051">
    <property type="entry name" value="RmlC_Cupin_sf"/>
</dbReference>
<dbReference type="InterPro" id="IPR013096">
    <property type="entry name" value="Cupin_2"/>
</dbReference>
<dbReference type="InterPro" id="IPR014710">
    <property type="entry name" value="RmlC-like_jellyroll"/>
</dbReference>
<dbReference type="PANTHER" id="PTHR46797:SF23">
    <property type="entry name" value="HTH-TYPE TRANSCRIPTIONAL REGULATOR SUTR"/>
    <property type="match status" value="1"/>
</dbReference>
<name>A0ABY4W839_9PROT</name>
<evidence type="ECO:0000313" key="5">
    <source>
        <dbReference type="EMBL" id="USG60821.1"/>
    </source>
</evidence>
<keyword evidence="2" id="KW-0238">DNA-binding</keyword>
<proteinExistence type="predicted"/>
<dbReference type="Gene3D" id="2.60.120.10">
    <property type="entry name" value="Jelly Rolls"/>
    <property type="match status" value="1"/>
</dbReference>
<accession>A0ABY4W839</accession>
<dbReference type="InterPro" id="IPR010982">
    <property type="entry name" value="Lambda_DNA-bd_dom_sf"/>
</dbReference>
<gene>
    <name evidence="5" type="ORF">NBZ79_16805</name>
</gene>
<dbReference type="EMBL" id="CP098747">
    <property type="protein sequence ID" value="USG60821.1"/>
    <property type="molecule type" value="Genomic_DNA"/>
</dbReference>
<evidence type="ECO:0000259" key="4">
    <source>
        <dbReference type="PROSITE" id="PS50943"/>
    </source>
</evidence>
<dbReference type="Pfam" id="PF01381">
    <property type="entry name" value="HTH_3"/>
    <property type="match status" value="1"/>
</dbReference>
<evidence type="ECO:0000313" key="6">
    <source>
        <dbReference type="Proteomes" id="UP001056291"/>
    </source>
</evidence>
<keyword evidence="3" id="KW-0804">Transcription</keyword>
<evidence type="ECO:0000256" key="2">
    <source>
        <dbReference type="ARBA" id="ARBA00023125"/>
    </source>
</evidence>
<dbReference type="PANTHER" id="PTHR46797">
    <property type="entry name" value="HTH-TYPE TRANSCRIPTIONAL REGULATOR"/>
    <property type="match status" value="1"/>
</dbReference>
<dbReference type="InterPro" id="IPR001387">
    <property type="entry name" value="Cro/C1-type_HTH"/>
</dbReference>
<dbReference type="SMART" id="SM00530">
    <property type="entry name" value="HTH_XRE"/>
    <property type="match status" value="1"/>
</dbReference>
<organism evidence="5 6">
    <name type="scientific">Sneathiella marina</name>
    <dbReference type="NCBI Taxonomy" id="2950108"/>
    <lineage>
        <taxon>Bacteria</taxon>
        <taxon>Pseudomonadati</taxon>
        <taxon>Pseudomonadota</taxon>
        <taxon>Alphaproteobacteria</taxon>
        <taxon>Sneathiellales</taxon>
        <taxon>Sneathiellaceae</taxon>
        <taxon>Sneathiella</taxon>
    </lineage>
</organism>
<dbReference type="RefSeq" id="WP_251933701.1">
    <property type="nucleotide sequence ID" value="NZ_CP098747.1"/>
</dbReference>
<keyword evidence="1" id="KW-0805">Transcription regulation</keyword>
<feature type="domain" description="HTH cro/C1-type" evidence="4">
    <location>
        <begin position="12"/>
        <end position="66"/>
    </location>
</feature>
<dbReference type="CDD" id="cd02209">
    <property type="entry name" value="cupin_XRE_C"/>
    <property type="match status" value="1"/>
</dbReference>
<evidence type="ECO:0000256" key="3">
    <source>
        <dbReference type="ARBA" id="ARBA00023163"/>
    </source>
</evidence>
<dbReference type="InterPro" id="IPR050807">
    <property type="entry name" value="TransReg_Diox_bact_type"/>
</dbReference>
<dbReference type="Proteomes" id="UP001056291">
    <property type="component" value="Chromosome"/>
</dbReference>
<dbReference type="Gene3D" id="1.10.260.40">
    <property type="entry name" value="lambda repressor-like DNA-binding domains"/>
    <property type="match status" value="1"/>
</dbReference>
<protein>
    <submittedName>
        <fullName evidence="5">XRE family transcriptional regulator</fullName>
    </submittedName>
</protein>
<dbReference type="SUPFAM" id="SSF51182">
    <property type="entry name" value="RmlC-like cupins"/>
    <property type="match status" value="1"/>
</dbReference>
<dbReference type="SUPFAM" id="SSF47413">
    <property type="entry name" value="lambda repressor-like DNA-binding domains"/>
    <property type="match status" value="1"/>
</dbReference>
<reference evidence="5" key="1">
    <citation type="submission" date="2022-06" db="EMBL/GenBank/DDBJ databases">
        <title>Sneathiella actinostolidae sp. nov., isolated from a sea anemonein the Western Pacific Ocean.</title>
        <authorList>
            <person name="Wei M.J."/>
        </authorList>
    </citation>
    <scope>NUCLEOTIDE SEQUENCE</scope>
    <source>
        <strain evidence="5">PHK-P5</strain>
    </source>
</reference>
<dbReference type="Pfam" id="PF07883">
    <property type="entry name" value="Cupin_2"/>
    <property type="match status" value="1"/>
</dbReference>